<organism evidence="6">
    <name type="scientific">Candidatus Aciduliprofundum boonei</name>
    <dbReference type="NCBI Taxonomy" id="379547"/>
    <lineage>
        <taxon>Archaea</taxon>
        <taxon>Methanobacteriati</taxon>
        <taxon>Thermoplasmatota</taxon>
        <taxon>DHVE2 group</taxon>
        <taxon>Candidatus Aciduliprofundum</taxon>
    </lineage>
</organism>
<evidence type="ECO:0000256" key="1">
    <source>
        <dbReference type="ARBA" id="ARBA00004127"/>
    </source>
</evidence>
<dbReference type="Pfam" id="PF06550">
    <property type="entry name" value="SPP"/>
    <property type="match status" value="1"/>
</dbReference>
<feature type="transmembrane region" description="Helical" evidence="5">
    <location>
        <begin position="232"/>
        <end position="250"/>
    </location>
</feature>
<keyword evidence="4 5" id="KW-0472">Membrane</keyword>
<dbReference type="Proteomes" id="UP000886130">
    <property type="component" value="Unassembled WGS sequence"/>
</dbReference>
<feature type="transmembrane region" description="Helical" evidence="5">
    <location>
        <begin position="202"/>
        <end position="220"/>
    </location>
</feature>
<accession>A0A7J3T985</accession>
<feature type="non-terminal residue" evidence="6">
    <location>
        <position position="1"/>
    </location>
</feature>
<keyword evidence="3 5" id="KW-1133">Transmembrane helix</keyword>
<evidence type="ECO:0008006" key="7">
    <source>
        <dbReference type="Google" id="ProtNLM"/>
    </source>
</evidence>
<evidence type="ECO:0000256" key="4">
    <source>
        <dbReference type="ARBA" id="ARBA00023136"/>
    </source>
</evidence>
<feature type="transmembrane region" description="Helical" evidence="5">
    <location>
        <begin position="85"/>
        <end position="103"/>
    </location>
</feature>
<dbReference type="SMART" id="SM00730">
    <property type="entry name" value="PSN"/>
    <property type="match status" value="1"/>
</dbReference>
<name>A0A7J3T985_9ARCH</name>
<dbReference type="NCBIfam" id="NF041679">
    <property type="entry name" value="IMP_arch_presen"/>
    <property type="match status" value="1"/>
</dbReference>
<gene>
    <name evidence="6" type="ORF">ENL31_00170</name>
</gene>
<dbReference type="GO" id="GO:0012505">
    <property type="term" value="C:endomembrane system"/>
    <property type="evidence" value="ECO:0007669"/>
    <property type="project" value="UniProtKB-SubCell"/>
</dbReference>
<evidence type="ECO:0000256" key="5">
    <source>
        <dbReference type="SAM" id="Phobius"/>
    </source>
</evidence>
<comment type="caution">
    <text evidence="6">The sequence shown here is derived from an EMBL/GenBank/DDBJ whole genome shotgun (WGS) entry which is preliminary data.</text>
</comment>
<evidence type="ECO:0000256" key="2">
    <source>
        <dbReference type="ARBA" id="ARBA00022692"/>
    </source>
</evidence>
<sequence length="251" mass="27857">GEAGKNPLTPIYYLFYVILITFLLLLIAKLGKTKLLRGIFYFAIAWAMFYAIFPLFYYFHIPFSDLISIGISIALTIWMLKNPEWYIINLVGILVTVGAALILGLSLSLFPVIILLSAFAIYDAIAVHMTKHMVALAENVVGHKLPAMFVLPAKDSYSFKRAKIEKRKKKGEEREVYYMGFGDVLIPGILVVSAATTFELPAGFFVLLGSLLSMIFLIFMVNRGKPQPGLPYLNAGALAGLILYLLLFSSG</sequence>
<dbReference type="AlphaFoldDB" id="A0A7J3T985"/>
<comment type="subcellular location">
    <subcellularLocation>
        <location evidence="1">Endomembrane system</location>
        <topology evidence="1">Multi-pass membrane protein</topology>
    </subcellularLocation>
</comment>
<dbReference type="GO" id="GO:0042500">
    <property type="term" value="F:aspartic endopeptidase activity, intramembrane cleaving"/>
    <property type="evidence" value="ECO:0007669"/>
    <property type="project" value="InterPro"/>
</dbReference>
<keyword evidence="2 5" id="KW-0812">Transmembrane</keyword>
<feature type="transmembrane region" description="Helical" evidence="5">
    <location>
        <begin position="109"/>
        <end position="127"/>
    </location>
</feature>
<proteinExistence type="predicted"/>
<dbReference type="EMBL" id="DRTM01000012">
    <property type="protein sequence ID" value="HHE75527.1"/>
    <property type="molecule type" value="Genomic_DNA"/>
</dbReference>
<protein>
    <recommendedName>
        <fullName evidence="7">Signal-peptide peptidase, presenilin aspartyl protease</fullName>
    </recommendedName>
</protein>
<evidence type="ECO:0000256" key="3">
    <source>
        <dbReference type="ARBA" id="ARBA00022989"/>
    </source>
</evidence>
<evidence type="ECO:0000313" key="6">
    <source>
        <dbReference type="EMBL" id="HHE75527.1"/>
    </source>
</evidence>
<dbReference type="InterPro" id="IPR006639">
    <property type="entry name" value="Preselin/SPP"/>
</dbReference>
<feature type="transmembrane region" description="Helical" evidence="5">
    <location>
        <begin position="12"/>
        <end position="28"/>
    </location>
</feature>
<dbReference type="GO" id="GO:0016020">
    <property type="term" value="C:membrane"/>
    <property type="evidence" value="ECO:0007669"/>
    <property type="project" value="InterPro"/>
</dbReference>
<reference evidence="6" key="1">
    <citation type="journal article" date="2020" name="mSystems">
        <title>Genome- and Community-Level Interaction Insights into Carbon Utilization and Element Cycling Functions of Hydrothermarchaeota in Hydrothermal Sediment.</title>
        <authorList>
            <person name="Zhou Z."/>
            <person name="Liu Y."/>
            <person name="Xu W."/>
            <person name="Pan J."/>
            <person name="Luo Z.H."/>
            <person name="Li M."/>
        </authorList>
    </citation>
    <scope>NUCLEOTIDE SEQUENCE [LARGE SCALE GENOMIC DNA]</scope>
    <source>
        <strain evidence="6">HyVt-85</strain>
    </source>
</reference>
<feature type="transmembrane region" description="Helical" evidence="5">
    <location>
        <begin position="176"/>
        <end position="196"/>
    </location>
</feature>
<feature type="transmembrane region" description="Helical" evidence="5">
    <location>
        <begin position="35"/>
        <end position="53"/>
    </location>
</feature>
<dbReference type="InterPro" id="IPR010545">
    <property type="entry name" value="SPP"/>
</dbReference>
<feature type="transmembrane region" description="Helical" evidence="5">
    <location>
        <begin position="59"/>
        <end position="78"/>
    </location>
</feature>